<evidence type="ECO:0000313" key="2">
    <source>
        <dbReference type="EMBL" id="TGO02916.1"/>
    </source>
</evidence>
<feature type="domain" description="DUF6036" evidence="1">
    <location>
        <begin position="3"/>
        <end position="143"/>
    </location>
</feature>
<gene>
    <name evidence="2" type="ORF">PN36_16145</name>
</gene>
<dbReference type="InterPro" id="IPR045792">
    <property type="entry name" value="DUF6036"/>
</dbReference>
<organism evidence="2 3">
    <name type="scientific">Candidatus Thiomargarita nelsonii</name>
    <dbReference type="NCBI Taxonomy" id="1003181"/>
    <lineage>
        <taxon>Bacteria</taxon>
        <taxon>Pseudomonadati</taxon>
        <taxon>Pseudomonadota</taxon>
        <taxon>Gammaproteobacteria</taxon>
        <taxon>Thiotrichales</taxon>
        <taxon>Thiotrichaceae</taxon>
        <taxon>Thiomargarita</taxon>
    </lineage>
</organism>
<dbReference type="Gene3D" id="3.30.460.40">
    <property type="match status" value="1"/>
</dbReference>
<dbReference type="Proteomes" id="UP000030428">
    <property type="component" value="Unassembled WGS sequence"/>
</dbReference>
<dbReference type="Pfam" id="PF19502">
    <property type="entry name" value="DUF6036"/>
    <property type="match status" value="1"/>
</dbReference>
<accession>A0A4E0RHW3</accession>
<dbReference type="SUPFAM" id="SSF81301">
    <property type="entry name" value="Nucleotidyltransferase"/>
    <property type="match status" value="1"/>
</dbReference>
<reference evidence="2 3" key="1">
    <citation type="journal article" date="2016" name="Front. Microbiol.">
        <title>Single-Cell (Meta-)Genomics of a Dimorphic Candidatus Thiomargarita nelsonii Reveals Genomic Plasticity.</title>
        <authorList>
            <person name="Flood B.E."/>
            <person name="Fliss P."/>
            <person name="Jones D.S."/>
            <person name="Dick G.J."/>
            <person name="Jain S."/>
            <person name="Kaster A.K."/>
            <person name="Winkel M."/>
            <person name="Mussmann M."/>
            <person name="Bailey J."/>
        </authorList>
    </citation>
    <scope>NUCLEOTIDE SEQUENCE [LARGE SCALE GENOMIC DNA]</scope>
    <source>
        <strain evidence="2">Hydrate Ridge</strain>
    </source>
</reference>
<proteinExistence type="predicted"/>
<name>A0A4E0RHW3_9GAMM</name>
<comment type="caution">
    <text evidence="2">The sequence shown here is derived from an EMBL/GenBank/DDBJ whole genome shotgun (WGS) entry which is preliminary data.</text>
</comment>
<dbReference type="EMBL" id="JSZA02000060">
    <property type="protein sequence ID" value="TGO02916.1"/>
    <property type="molecule type" value="Genomic_DNA"/>
</dbReference>
<sequence>MNLMQELEKIVKKFSQERIEYAVCGGMALAIWGYPRATLDIDMLVEYHSIVRLSQKLKDLGFDMNETIVPLGDVKICRFYRIESSGETLVLDILFIPNSMKEVWESRQEVIINDKPFVVVSPEGLISLKLLRDNLQDKADIEYLSQLIKNSVD</sequence>
<evidence type="ECO:0000259" key="1">
    <source>
        <dbReference type="Pfam" id="PF19502"/>
    </source>
</evidence>
<evidence type="ECO:0000313" key="3">
    <source>
        <dbReference type="Proteomes" id="UP000030428"/>
    </source>
</evidence>
<dbReference type="InterPro" id="IPR043519">
    <property type="entry name" value="NT_sf"/>
</dbReference>
<keyword evidence="3" id="KW-1185">Reference proteome</keyword>
<dbReference type="AlphaFoldDB" id="A0A4E0RHW3"/>
<protein>
    <recommendedName>
        <fullName evidence="1">DUF6036 domain-containing protein</fullName>
    </recommendedName>
</protein>